<feature type="coiled-coil region" evidence="1">
    <location>
        <begin position="153"/>
        <end position="246"/>
    </location>
</feature>
<evidence type="ECO:0000256" key="1">
    <source>
        <dbReference type="SAM" id="Coils"/>
    </source>
</evidence>
<evidence type="ECO:0000256" key="2">
    <source>
        <dbReference type="SAM" id="MobiDB-lite"/>
    </source>
</evidence>
<dbReference type="AlphaFoldDB" id="A0A8C5Q1I9"/>
<dbReference type="PANTHER" id="PTHR21707">
    <property type="entry name" value="FLAGELLUM-ASSOCIATED COILED-COIL DOMAIN-CONTAINING PROTEIN 1"/>
    <property type="match status" value="1"/>
</dbReference>
<feature type="coiled-coil region" evidence="1">
    <location>
        <begin position="278"/>
        <end position="391"/>
    </location>
</feature>
<dbReference type="Proteomes" id="UP000694569">
    <property type="component" value="Unplaced"/>
</dbReference>
<feature type="region of interest" description="Disordered" evidence="2">
    <location>
        <begin position="1"/>
        <end position="79"/>
    </location>
</feature>
<sequence length="436" mass="51393">MSGSAGNPHLCFVSTGYRHGKQHPVAKSSGNKNRPRTSPTVYSTFRDPGRDLMTAKPSPNVRKWASPRLSGSRVKTKEPENSEKEYLVISPGYIMKRSKSHIDVTLEEEFFRNAQDNPPSTPPSRTNVKTWRPTTTQKPEKREKSPMVRESIVEDLQEQIATLTTLLDQEITDHQKTQKRLTLEMEYRITDLLNKNEEEMRNLQEKHAEERLVLQQQSNTKLLQEKVEVEKKYEELQKDIDLLKGSFRTYQESLTEEMNAEWLEKEAKWKETFENEKMNEMRKQKQTLTDAFEGQKRELQKRALEESSTVQRSFEKQMEETWTKYKEALQEAKKQDMLKTRFQAEVDEKNETIIALNTELQKGHRQIEKLKNQLDDMRRSLDSRVNKVEAKYSHRIHSLLNENADLRRKLITKHEQLFNERNKQITENEGEGNLWD</sequence>
<feature type="region of interest" description="Disordered" evidence="2">
    <location>
        <begin position="113"/>
        <end position="148"/>
    </location>
</feature>
<dbReference type="InterPro" id="IPR026674">
    <property type="entry name" value="FLACC1"/>
</dbReference>
<keyword evidence="4" id="KW-1185">Reference proteome</keyword>
<feature type="compositionally biased region" description="Polar residues" evidence="2">
    <location>
        <begin position="114"/>
        <end position="137"/>
    </location>
</feature>
<accession>A0A8C5Q1I9</accession>
<evidence type="ECO:0000313" key="3">
    <source>
        <dbReference type="Ensembl" id="ENSLLEP00000030573.1"/>
    </source>
</evidence>
<dbReference type="OrthoDB" id="10013155at2759"/>
<organism evidence="3 4">
    <name type="scientific">Leptobrachium leishanense</name>
    <name type="common">Leishan spiny toad</name>
    <dbReference type="NCBI Taxonomy" id="445787"/>
    <lineage>
        <taxon>Eukaryota</taxon>
        <taxon>Metazoa</taxon>
        <taxon>Chordata</taxon>
        <taxon>Craniata</taxon>
        <taxon>Vertebrata</taxon>
        <taxon>Euteleostomi</taxon>
        <taxon>Amphibia</taxon>
        <taxon>Batrachia</taxon>
        <taxon>Anura</taxon>
        <taxon>Pelobatoidea</taxon>
        <taxon>Megophryidae</taxon>
        <taxon>Leptobrachium</taxon>
    </lineage>
</organism>
<proteinExistence type="predicted"/>
<dbReference type="Ensembl" id="ENSLLET00000031747.1">
    <property type="protein sequence ID" value="ENSLLEP00000030573.1"/>
    <property type="gene ID" value="ENSLLEG00000019343.1"/>
</dbReference>
<dbReference type="GeneTree" id="ENSGT00970000198411"/>
<reference evidence="3" key="1">
    <citation type="submission" date="2025-08" db="UniProtKB">
        <authorList>
            <consortium name="Ensembl"/>
        </authorList>
    </citation>
    <scope>IDENTIFICATION</scope>
</reference>
<evidence type="ECO:0000313" key="4">
    <source>
        <dbReference type="Proteomes" id="UP000694569"/>
    </source>
</evidence>
<feature type="compositionally biased region" description="Polar residues" evidence="2">
    <location>
        <begin position="28"/>
        <end position="43"/>
    </location>
</feature>
<reference evidence="3" key="2">
    <citation type="submission" date="2025-09" db="UniProtKB">
        <authorList>
            <consortium name="Ensembl"/>
        </authorList>
    </citation>
    <scope>IDENTIFICATION</scope>
</reference>
<name>A0A8C5Q1I9_9ANUR</name>
<keyword evidence="1" id="KW-0175">Coiled coil</keyword>
<dbReference type="GO" id="GO:0005737">
    <property type="term" value="C:cytoplasm"/>
    <property type="evidence" value="ECO:0007669"/>
    <property type="project" value="TreeGrafter"/>
</dbReference>
<feature type="compositionally biased region" description="Basic and acidic residues" evidence="2">
    <location>
        <begin position="138"/>
        <end position="147"/>
    </location>
</feature>
<protein>
    <submittedName>
        <fullName evidence="3">Uncharacterized protein</fullName>
    </submittedName>
</protein>
<dbReference type="PANTHER" id="PTHR21707:SF42">
    <property type="entry name" value="FLAGELLUM-ASSOCIATED COILED-COIL DOMAIN-CONTAINING PROTEIN 1"/>
    <property type="match status" value="1"/>
</dbReference>